<dbReference type="Proteomes" id="UP000298061">
    <property type="component" value="Unassembled WGS sequence"/>
</dbReference>
<protein>
    <recommendedName>
        <fullName evidence="4">SET domain-containing protein</fullName>
    </recommendedName>
</protein>
<feature type="signal peptide" evidence="1">
    <location>
        <begin position="1"/>
        <end position="21"/>
    </location>
</feature>
<dbReference type="STRING" id="135208.A0A4Y9ZQM3"/>
<evidence type="ECO:0000256" key="1">
    <source>
        <dbReference type="SAM" id="SignalP"/>
    </source>
</evidence>
<dbReference type="EMBL" id="SFCI01001060">
    <property type="protein sequence ID" value="TFY76885.1"/>
    <property type="molecule type" value="Genomic_DNA"/>
</dbReference>
<dbReference type="Gene3D" id="2.170.270.10">
    <property type="entry name" value="SET domain"/>
    <property type="match status" value="1"/>
</dbReference>
<dbReference type="InterPro" id="IPR046341">
    <property type="entry name" value="SET_dom_sf"/>
</dbReference>
<gene>
    <name evidence="2" type="ORF">EWM64_g7124</name>
</gene>
<name>A0A4Y9ZQM3_9AGAM</name>
<accession>A0A4Y9ZQM3</accession>
<proteinExistence type="predicted"/>
<keyword evidence="1" id="KW-0732">Signal</keyword>
<sequence length="182" mass="20567">MVTFDLKSFSFVLCVLCDVDAGIPITISYLHNIGIMSTAKRQHDLVPYAFKCTCISCASPAISDLHCREIADTPVKPLKLVRCWMDNAHLSDDYLMQPSLRILQLVTEEGLEFTDTYIQHLVQLVATYVALGDRKNYLWAHERIIQSMEANPNNGSAADRSKFPEDLETHGLWQRHVKAKAS</sequence>
<dbReference type="AlphaFoldDB" id="A0A4Y9ZQM3"/>
<keyword evidence="3" id="KW-1185">Reference proteome</keyword>
<dbReference type="OrthoDB" id="5945798at2759"/>
<organism evidence="2 3">
    <name type="scientific">Hericium alpestre</name>
    <dbReference type="NCBI Taxonomy" id="135208"/>
    <lineage>
        <taxon>Eukaryota</taxon>
        <taxon>Fungi</taxon>
        <taxon>Dikarya</taxon>
        <taxon>Basidiomycota</taxon>
        <taxon>Agaricomycotina</taxon>
        <taxon>Agaricomycetes</taxon>
        <taxon>Russulales</taxon>
        <taxon>Hericiaceae</taxon>
        <taxon>Hericium</taxon>
    </lineage>
</organism>
<feature type="chain" id="PRO_5021468018" description="SET domain-containing protein" evidence="1">
    <location>
        <begin position="22"/>
        <end position="182"/>
    </location>
</feature>
<comment type="caution">
    <text evidence="2">The sequence shown here is derived from an EMBL/GenBank/DDBJ whole genome shotgun (WGS) entry which is preliminary data.</text>
</comment>
<evidence type="ECO:0008006" key="4">
    <source>
        <dbReference type="Google" id="ProtNLM"/>
    </source>
</evidence>
<evidence type="ECO:0000313" key="2">
    <source>
        <dbReference type="EMBL" id="TFY76885.1"/>
    </source>
</evidence>
<evidence type="ECO:0000313" key="3">
    <source>
        <dbReference type="Proteomes" id="UP000298061"/>
    </source>
</evidence>
<reference evidence="2 3" key="1">
    <citation type="submission" date="2019-02" db="EMBL/GenBank/DDBJ databases">
        <title>Genome sequencing of the rare red list fungi Hericium alpestre (H. flagellum).</title>
        <authorList>
            <person name="Buettner E."/>
            <person name="Kellner H."/>
        </authorList>
    </citation>
    <scope>NUCLEOTIDE SEQUENCE [LARGE SCALE GENOMIC DNA]</scope>
    <source>
        <strain evidence="2 3">DSM 108284</strain>
    </source>
</reference>